<feature type="region of interest" description="Disordered" evidence="1">
    <location>
        <begin position="116"/>
        <end position="140"/>
    </location>
</feature>
<evidence type="ECO:0000313" key="3">
    <source>
        <dbReference type="Proteomes" id="UP000192257"/>
    </source>
</evidence>
<keyword evidence="3" id="KW-1185">Reference proteome</keyword>
<dbReference type="RefSeq" id="XP_028879317.1">
    <property type="nucleotide sequence ID" value="XM_029029296.1"/>
</dbReference>
<evidence type="ECO:0000256" key="1">
    <source>
        <dbReference type="SAM" id="MobiDB-lite"/>
    </source>
</evidence>
<organism evidence="2 3">
    <name type="scientific">Trypanosoma theileri</name>
    <dbReference type="NCBI Taxonomy" id="67003"/>
    <lineage>
        <taxon>Eukaryota</taxon>
        <taxon>Discoba</taxon>
        <taxon>Euglenozoa</taxon>
        <taxon>Kinetoplastea</taxon>
        <taxon>Metakinetoplastina</taxon>
        <taxon>Trypanosomatida</taxon>
        <taxon>Trypanosomatidae</taxon>
        <taxon>Trypanosoma</taxon>
    </lineage>
</organism>
<dbReference type="GeneID" id="39989076"/>
<proteinExistence type="predicted"/>
<comment type="caution">
    <text evidence="2">The sequence shown here is derived from an EMBL/GenBank/DDBJ whole genome shotgun (WGS) entry which is preliminary data.</text>
</comment>
<evidence type="ECO:0000313" key="2">
    <source>
        <dbReference type="EMBL" id="ORC85251.1"/>
    </source>
</evidence>
<dbReference type="EMBL" id="NBCO01000036">
    <property type="protein sequence ID" value="ORC85251.1"/>
    <property type="molecule type" value="Genomic_DNA"/>
</dbReference>
<name>A0A1X0NL01_9TRYP</name>
<sequence length="148" mass="17205">MMQPRCPPISDMNLLPPFVKTKQTHKQKRTNTYSIKFLLIPTRAFHDRKRKGKALNIKFPILPEESPERNYEVGYSKAPSSPEPPPSGVPRGWVWRRENTKLKSFPIVQPEALLYHNKTEGKKKTTQPLKSLNCHRPYPDDYSFHALP</sequence>
<dbReference type="VEuPathDB" id="TriTrypDB:TM35_000361110"/>
<feature type="region of interest" description="Disordered" evidence="1">
    <location>
        <begin position="68"/>
        <end position="92"/>
    </location>
</feature>
<dbReference type="Proteomes" id="UP000192257">
    <property type="component" value="Unassembled WGS sequence"/>
</dbReference>
<protein>
    <submittedName>
        <fullName evidence="2">Uncharacterized protein</fullName>
    </submittedName>
</protein>
<dbReference type="AlphaFoldDB" id="A0A1X0NL01"/>
<gene>
    <name evidence="2" type="ORF">TM35_000361110</name>
</gene>
<accession>A0A1X0NL01</accession>
<reference evidence="2 3" key="1">
    <citation type="submission" date="2017-03" db="EMBL/GenBank/DDBJ databases">
        <title>An alternative strategy for trypanosome survival in the mammalian bloodstream revealed through genome and transcriptome analysis of the ubiquitous bovine parasite Trypanosoma (Megatrypanum) theileri.</title>
        <authorList>
            <person name="Kelly S."/>
            <person name="Ivens A."/>
            <person name="Mott A."/>
            <person name="O'Neill E."/>
            <person name="Emms D."/>
            <person name="Macleod O."/>
            <person name="Voorheis P."/>
            <person name="Matthews J."/>
            <person name="Matthews K."/>
            <person name="Carrington M."/>
        </authorList>
    </citation>
    <scope>NUCLEOTIDE SEQUENCE [LARGE SCALE GENOMIC DNA]</scope>
    <source>
        <strain evidence="2">Edinburgh</strain>
    </source>
</reference>